<protein>
    <submittedName>
        <fullName evidence="8">rRNA (Cytosine-C5-)-methyltransferase</fullName>
    </submittedName>
</protein>
<feature type="region of interest" description="Disordered" evidence="6">
    <location>
        <begin position="326"/>
        <end position="377"/>
    </location>
</feature>
<comment type="similarity">
    <text evidence="5">Belongs to the class I-like SAM-binding methyltransferase superfamily. RsmB/NOP family.</text>
</comment>
<dbReference type="Pfam" id="PF21148">
    <property type="entry name" value="NSUN5_fdxn-like"/>
    <property type="match status" value="1"/>
</dbReference>
<sequence length="493" mass="55554">MLLYFESEQFLTNDPKNASLKSRIFESADSKKIKSNGKQVLALVSSTLRYQQFLKDIIKHSKLLKPSGTTKIPKKLTPKLSLLLVHDLLLTKSGRIQSAKHPIKDYVLAHKTRIHSEFIKLKLKHKVKDLSELVKDDQEDDNNRDYTPVRWVRVNTIKSTVDAVLTKDPFFKKLTKVDAFEKVIDTPGTIFHDPYIPNLYGLHPKDKVTSTDAYKQGKIIIQDRASCFPAHILHPSPGDHIIDACAAPGNKTTHAASYVKNQKHSIVAFERNSARSQILRKMVARAGASKCISVKNQDFTTASPKEFNDVVGFIVDPSCSGSGIFGRSKDDKLNKNQPEKKTSEKTTTNEEEDIVEENDDDDEEEEEEEEEPISGKDKERLAKLSSFQFTIVKHALSFPSAKKLVYSTCSIHAEENEQVVIDLLNDGQIKNAGWRLCTRDQVIPDWPRRGWSDEFVKARFGEQESKALAEGCIRSLPKVDGGIGFFAAAFERD</sequence>
<dbReference type="Proteomes" id="UP001360560">
    <property type="component" value="Unassembled WGS sequence"/>
</dbReference>
<dbReference type="PRINTS" id="PR02008">
    <property type="entry name" value="RCMTFAMILY"/>
</dbReference>
<dbReference type="PROSITE" id="PS51686">
    <property type="entry name" value="SAM_MT_RSMB_NOP"/>
    <property type="match status" value="1"/>
</dbReference>
<evidence type="ECO:0000313" key="8">
    <source>
        <dbReference type="EMBL" id="GMM38258.1"/>
    </source>
</evidence>
<dbReference type="GO" id="GO:0005730">
    <property type="term" value="C:nucleolus"/>
    <property type="evidence" value="ECO:0007669"/>
    <property type="project" value="TreeGrafter"/>
</dbReference>
<dbReference type="GO" id="GO:0008173">
    <property type="term" value="F:RNA methyltransferase activity"/>
    <property type="evidence" value="ECO:0007669"/>
    <property type="project" value="InterPro"/>
</dbReference>
<evidence type="ECO:0000256" key="5">
    <source>
        <dbReference type="PROSITE-ProRule" id="PRU01023"/>
    </source>
</evidence>
<dbReference type="EMBL" id="BTFZ01000019">
    <property type="protein sequence ID" value="GMM38258.1"/>
    <property type="molecule type" value="Genomic_DNA"/>
</dbReference>
<evidence type="ECO:0000256" key="6">
    <source>
        <dbReference type="SAM" id="MobiDB-lite"/>
    </source>
</evidence>
<comment type="caution">
    <text evidence="8">The sequence shown here is derived from an EMBL/GenBank/DDBJ whole genome shotgun (WGS) entry which is preliminary data.</text>
</comment>
<dbReference type="InterPro" id="IPR049561">
    <property type="entry name" value="NSUN5_7_fdxn-like"/>
</dbReference>
<dbReference type="RefSeq" id="XP_064855254.1">
    <property type="nucleotide sequence ID" value="XM_064999182.1"/>
</dbReference>
<evidence type="ECO:0000256" key="4">
    <source>
        <dbReference type="ARBA" id="ARBA00022884"/>
    </source>
</evidence>
<dbReference type="Pfam" id="PF01189">
    <property type="entry name" value="Methyltr_RsmB-F"/>
    <property type="match status" value="1"/>
</dbReference>
<evidence type="ECO:0000256" key="2">
    <source>
        <dbReference type="ARBA" id="ARBA00022679"/>
    </source>
</evidence>
<evidence type="ECO:0000313" key="9">
    <source>
        <dbReference type="Proteomes" id="UP001360560"/>
    </source>
</evidence>
<dbReference type="Pfam" id="PF21153">
    <property type="entry name" value="NSUN5_N"/>
    <property type="match status" value="1"/>
</dbReference>
<dbReference type="GO" id="GO:0003723">
    <property type="term" value="F:RNA binding"/>
    <property type="evidence" value="ECO:0007669"/>
    <property type="project" value="UniProtKB-UniRule"/>
</dbReference>
<feature type="domain" description="SAM-dependent MTase RsmB/NOP-type" evidence="7">
    <location>
        <begin position="140"/>
        <end position="493"/>
    </location>
</feature>
<dbReference type="GeneID" id="90076247"/>
<feature type="binding site" evidence="5">
    <location>
        <position position="270"/>
    </location>
    <ligand>
        <name>S-adenosyl-L-methionine</name>
        <dbReference type="ChEBI" id="CHEBI:59789"/>
    </ligand>
</feature>
<feature type="binding site" evidence="5">
    <location>
        <begin position="245"/>
        <end position="251"/>
    </location>
    <ligand>
        <name>S-adenosyl-L-methionine</name>
        <dbReference type="ChEBI" id="CHEBI:59789"/>
    </ligand>
</feature>
<dbReference type="InterPro" id="IPR023267">
    <property type="entry name" value="RCMT"/>
</dbReference>
<feature type="compositionally biased region" description="Basic and acidic residues" evidence="6">
    <location>
        <begin position="327"/>
        <end position="348"/>
    </location>
</feature>
<organism evidence="8 9">
    <name type="scientific">Saccharomycopsis crataegensis</name>
    <dbReference type="NCBI Taxonomy" id="43959"/>
    <lineage>
        <taxon>Eukaryota</taxon>
        <taxon>Fungi</taxon>
        <taxon>Dikarya</taxon>
        <taxon>Ascomycota</taxon>
        <taxon>Saccharomycotina</taxon>
        <taxon>Saccharomycetes</taxon>
        <taxon>Saccharomycopsidaceae</taxon>
        <taxon>Saccharomycopsis</taxon>
    </lineage>
</organism>
<evidence type="ECO:0000259" key="7">
    <source>
        <dbReference type="PROSITE" id="PS51686"/>
    </source>
</evidence>
<dbReference type="AlphaFoldDB" id="A0AAV5QTU8"/>
<name>A0AAV5QTU8_9ASCO</name>
<keyword evidence="1 5" id="KW-0489">Methyltransferase</keyword>
<feature type="compositionally biased region" description="Acidic residues" evidence="6">
    <location>
        <begin position="349"/>
        <end position="372"/>
    </location>
</feature>
<evidence type="ECO:0000256" key="3">
    <source>
        <dbReference type="ARBA" id="ARBA00022691"/>
    </source>
</evidence>
<feature type="active site" description="Nucleophile" evidence="5">
    <location>
        <position position="409"/>
    </location>
</feature>
<dbReference type="PANTHER" id="PTHR22807">
    <property type="entry name" value="NOP2 YEAST -RELATED NOL1/NOP2/FMU SUN DOMAIN-CONTAINING"/>
    <property type="match status" value="1"/>
</dbReference>
<feature type="binding site" evidence="5">
    <location>
        <position position="298"/>
    </location>
    <ligand>
        <name>S-adenosyl-L-methionine</name>
        <dbReference type="ChEBI" id="CHEBI:59789"/>
    </ligand>
</feature>
<dbReference type="GO" id="GO:0070475">
    <property type="term" value="P:rRNA base methylation"/>
    <property type="evidence" value="ECO:0007669"/>
    <property type="project" value="TreeGrafter"/>
</dbReference>
<dbReference type="InterPro" id="IPR029063">
    <property type="entry name" value="SAM-dependent_MTases_sf"/>
</dbReference>
<gene>
    <name evidence="8" type="ORF">DASC09_055970</name>
</gene>
<dbReference type="InterPro" id="IPR049560">
    <property type="entry name" value="MeTrfase_RsmB-F_NOP2_cat"/>
</dbReference>
<dbReference type="Gene3D" id="3.40.50.150">
    <property type="entry name" value="Vaccinia Virus protein VP39"/>
    <property type="match status" value="1"/>
</dbReference>
<dbReference type="InterPro" id="IPR001678">
    <property type="entry name" value="MeTrfase_RsmB-F_NOP2_dom"/>
</dbReference>
<dbReference type="InterPro" id="IPR048889">
    <property type="entry name" value="NSUN5_RCM1_N"/>
</dbReference>
<proteinExistence type="inferred from homology"/>
<dbReference type="SUPFAM" id="SSF53335">
    <property type="entry name" value="S-adenosyl-L-methionine-dependent methyltransferases"/>
    <property type="match status" value="1"/>
</dbReference>
<keyword evidence="4 5" id="KW-0694">RNA-binding</keyword>
<dbReference type="PANTHER" id="PTHR22807:SF4">
    <property type="entry name" value="28S RRNA (CYTOSINE-C(5))-METHYLTRANSFERASE"/>
    <property type="match status" value="1"/>
</dbReference>
<keyword evidence="9" id="KW-1185">Reference proteome</keyword>
<evidence type="ECO:0000256" key="1">
    <source>
        <dbReference type="ARBA" id="ARBA00022603"/>
    </source>
</evidence>
<keyword evidence="3 5" id="KW-0949">S-adenosyl-L-methionine</keyword>
<keyword evidence="2 5" id="KW-0808">Transferase</keyword>
<feature type="binding site" evidence="5">
    <location>
        <position position="316"/>
    </location>
    <ligand>
        <name>S-adenosyl-L-methionine</name>
        <dbReference type="ChEBI" id="CHEBI:59789"/>
    </ligand>
</feature>
<accession>A0AAV5QTU8</accession>
<reference evidence="8 9" key="1">
    <citation type="journal article" date="2023" name="Elife">
        <title>Identification of key yeast species and microbe-microbe interactions impacting larval growth of Drosophila in the wild.</title>
        <authorList>
            <person name="Mure A."/>
            <person name="Sugiura Y."/>
            <person name="Maeda R."/>
            <person name="Honda K."/>
            <person name="Sakurai N."/>
            <person name="Takahashi Y."/>
            <person name="Watada M."/>
            <person name="Katoh T."/>
            <person name="Gotoh A."/>
            <person name="Gotoh Y."/>
            <person name="Taniguchi I."/>
            <person name="Nakamura K."/>
            <person name="Hayashi T."/>
            <person name="Katayama T."/>
            <person name="Uemura T."/>
            <person name="Hattori Y."/>
        </authorList>
    </citation>
    <scope>NUCLEOTIDE SEQUENCE [LARGE SCALE GENOMIC DNA]</scope>
    <source>
        <strain evidence="8 9">SC-9</strain>
    </source>
</reference>
<dbReference type="Gene3D" id="3.30.70.1170">
    <property type="entry name" value="Sun protein, domain 3"/>
    <property type="match status" value="1"/>
</dbReference>